<reference evidence="3" key="2">
    <citation type="submission" date="2022-03" db="EMBL/GenBank/DDBJ databases">
        <title>Draft title - Genomic analysis of global carrot germplasm unveils the trajectory of domestication and the origin of high carotenoid orange carrot.</title>
        <authorList>
            <person name="Iorizzo M."/>
            <person name="Ellison S."/>
            <person name="Senalik D."/>
            <person name="Macko-Podgorni A."/>
            <person name="Grzebelus D."/>
            <person name="Bostan H."/>
            <person name="Rolling W."/>
            <person name="Curaba J."/>
            <person name="Simon P."/>
        </authorList>
    </citation>
    <scope>NUCLEOTIDE SEQUENCE</scope>
    <source>
        <tissue evidence="3">Leaf</tissue>
    </source>
</reference>
<sequence length="77" mass="8543">MLFTGKGNKRKSWNKDGTLQPTTSTPLQPLLGRAKPPVFRKVKPRLSTMDTTVNQALFAVEDHEADTHDNSLSHQVG</sequence>
<feature type="region of interest" description="Disordered" evidence="1">
    <location>
        <begin position="1"/>
        <end position="33"/>
    </location>
</feature>
<proteinExistence type="predicted"/>
<feature type="compositionally biased region" description="Low complexity" evidence="1">
    <location>
        <begin position="18"/>
        <end position="31"/>
    </location>
</feature>
<evidence type="ECO:0000313" key="2">
    <source>
        <dbReference type="EMBL" id="KZM83364.1"/>
    </source>
</evidence>
<gene>
    <name evidence="2" type="ORF">DCAR_030933</name>
    <name evidence="3" type="ORF">DCAR_0935890</name>
</gene>
<accession>A0A175YI42</accession>
<protein>
    <submittedName>
        <fullName evidence="2">Uncharacterized protein</fullName>
    </submittedName>
</protein>
<dbReference type="EMBL" id="CP093351">
    <property type="protein sequence ID" value="WOH16339.1"/>
    <property type="molecule type" value="Genomic_DNA"/>
</dbReference>
<reference evidence="2" key="1">
    <citation type="journal article" date="2016" name="Nat. Genet.">
        <title>A high-quality carrot genome assembly provides new insights into carotenoid accumulation and asterid genome evolution.</title>
        <authorList>
            <person name="Iorizzo M."/>
            <person name="Ellison S."/>
            <person name="Senalik D."/>
            <person name="Zeng P."/>
            <person name="Satapoomin P."/>
            <person name="Huang J."/>
            <person name="Bowman M."/>
            <person name="Iovene M."/>
            <person name="Sanseverino W."/>
            <person name="Cavagnaro P."/>
            <person name="Yildiz M."/>
            <person name="Macko-Podgorni A."/>
            <person name="Moranska E."/>
            <person name="Grzebelus E."/>
            <person name="Grzebelus D."/>
            <person name="Ashrafi H."/>
            <person name="Zheng Z."/>
            <person name="Cheng S."/>
            <person name="Spooner D."/>
            <person name="Van Deynze A."/>
            <person name="Simon P."/>
        </authorList>
    </citation>
    <scope>NUCLEOTIDE SEQUENCE [LARGE SCALE GENOMIC DNA]</scope>
    <source>
        <tissue evidence="2">Leaf</tissue>
    </source>
</reference>
<dbReference type="AlphaFoldDB" id="A0A175YI42"/>
<evidence type="ECO:0000313" key="4">
    <source>
        <dbReference type="Proteomes" id="UP000077755"/>
    </source>
</evidence>
<keyword evidence="4" id="KW-1185">Reference proteome</keyword>
<dbReference type="Gramene" id="KZM83364">
    <property type="protein sequence ID" value="KZM83364"/>
    <property type="gene ID" value="DCAR_030933"/>
</dbReference>
<evidence type="ECO:0000256" key="1">
    <source>
        <dbReference type="SAM" id="MobiDB-lite"/>
    </source>
</evidence>
<dbReference type="Proteomes" id="UP000077755">
    <property type="component" value="Chromosome 9"/>
</dbReference>
<name>A0A175YI42_DAUCS</name>
<dbReference type="EMBL" id="LNRQ01000009">
    <property type="protein sequence ID" value="KZM83364.1"/>
    <property type="molecule type" value="Genomic_DNA"/>
</dbReference>
<organism evidence="2">
    <name type="scientific">Daucus carota subsp. sativus</name>
    <name type="common">Carrot</name>
    <dbReference type="NCBI Taxonomy" id="79200"/>
    <lineage>
        <taxon>Eukaryota</taxon>
        <taxon>Viridiplantae</taxon>
        <taxon>Streptophyta</taxon>
        <taxon>Embryophyta</taxon>
        <taxon>Tracheophyta</taxon>
        <taxon>Spermatophyta</taxon>
        <taxon>Magnoliopsida</taxon>
        <taxon>eudicotyledons</taxon>
        <taxon>Gunneridae</taxon>
        <taxon>Pentapetalae</taxon>
        <taxon>asterids</taxon>
        <taxon>campanulids</taxon>
        <taxon>Apiales</taxon>
        <taxon>Apiaceae</taxon>
        <taxon>Apioideae</taxon>
        <taxon>Scandiceae</taxon>
        <taxon>Daucinae</taxon>
        <taxon>Daucus</taxon>
        <taxon>Daucus sect. Daucus</taxon>
    </lineage>
</organism>
<evidence type="ECO:0000313" key="3">
    <source>
        <dbReference type="EMBL" id="WOH16339.1"/>
    </source>
</evidence>